<keyword evidence="1" id="KW-1185">Reference proteome</keyword>
<protein>
    <submittedName>
        <fullName evidence="2">Photolyase/cryptochrome alpha/beta domain-containing protein</fullName>
    </submittedName>
</protein>
<name>A0A183CDZ4_GLOPA</name>
<evidence type="ECO:0000313" key="1">
    <source>
        <dbReference type="Proteomes" id="UP000050741"/>
    </source>
</evidence>
<reference evidence="2" key="3">
    <citation type="submission" date="2016-06" db="UniProtKB">
        <authorList>
            <consortium name="WormBaseParasite"/>
        </authorList>
    </citation>
    <scope>IDENTIFICATION</scope>
</reference>
<accession>A0A183CDZ4</accession>
<evidence type="ECO:0000313" key="2">
    <source>
        <dbReference type="WBParaSite" id="GPLIN_001109800"/>
    </source>
</evidence>
<reference evidence="1" key="1">
    <citation type="submission" date="2013-12" db="EMBL/GenBank/DDBJ databases">
        <authorList>
            <person name="Aslett M."/>
        </authorList>
    </citation>
    <scope>NUCLEOTIDE SEQUENCE [LARGE SCALE GENOMIC DNA]</scope>
    <source>
        <strain evidence="1">Lindley</strain>
    </source>
</reference>
<sequence length="198" mass="22691">MMLHSRSYFMVNVDNFSKLRRHLSPDVLRDCANLRLIDSVYLYPAGGAADDSLGTSNGKALSKWLHTPRGDGRPKVLKCNAWRLSYGVTKTFEELKKAFVNASSSVSYVVRVDAYFGHMEPFVVENRATRECLTLHHARRVDAWIMERGPIGRDEQQWAVWAREAMEKKNWPNLLQFEFEDRDIGPLSPDEPSTSKSK</sequence>
<proteinExistence type="predicted"/>
<reference evidence="1" key="2">
    <citation type="submission" date="2014-05" db="EMBL/GenBank/DDBJ databases">
        <title>The genome and life-stage specific transcriptomes of Globodera pallida elucidate key aspects of plant parasitism by a cyst nematode.</title>
        <authorList>
            <person name="Cotton J.A."/>
            <person name="Lilley C.J."/>
            <person name="Jones L.M."/>
            <person name="Kikuchi T."/>
            <person name="Reid A.J."/>
            <person name="Thorpe P."/>
            <person name="Tsai I.J."/>
            <person name="Beasley H."/>
            <person name="Blok V."/>
            <person name="Cock P.J.A."/>
            <person name="Van den Akker S.E."/>
            <person name="Holroyd N."/>
            <person name="Hunt M."/>
            <person name="Mantelin S."/>
            <person name="Naghra H."/>
            <person name="Pain A."/>
            <person name="Palomares-Rius J.E."/>
            <person name="Zarowiecki M."/>
            <person name="Berriman M."/>
            <person name="Jones J.T."/>
            <person name="Urwin P.E."/>
        </authorList>
    </citation>
    <scope>NUCLEOTIDE SEQUENCE [LARGE SCALE GENOMIC DNA]</scope>
    <source>
        <strain evidence="1">Lindley</strain>
    </source>
</reference>
<dbReference type="WBParaSite" id="GPLIN_001109800">
    <property type="protein sequence ID" value="GPLIN_001109800"/>
    <property type="gene ID" value="GPLIN_001109800"/>
</dbReference>
<organism evidence="1 2">
    <name type="scientific">Globodera pallida</name>
    <name type="common">Potato cyst nematode worm</name>
    <name type="synonym">Heterodera pallida</name>
    <dbReference type="NCBI Taxonomy" id="36090"/>
    <lineage>
        <taxon>Eukaryota</taxon>
        <taxon>Metazoa</taxon>
        <taxon>Ecdysozoa</taxon>
        <taxon>Nematoda</taxon>
        <taxon>Chromadorea</taxon>
        <taxon>Rhabditida</taxon>
        <taxon>Tylenchina</taxon>
        <taxon>Tylenchomorpha</taxon>
        <taxon>Tylenchoidea</taxon>
        <taxon>Heteroderidae</taxon>
        <taxon>Heteroderinae</taxon>
        <taxon>Globodera</taxon>
    </lineage>
</organism>
<dbReference type="AlphaFoldDB" id="A0A183CDZ4"/>
<dbReference type="Proteomes" id="UP000050741">
    <property type="component" value="Unassembled WGS sequence"/>
</dbReference>